<dbReference type="Proteomes" id="UP000237717">
    <property type="component" value="Chromosome I"/>
</dbReference>
<organism evidence="2 3">
    <name type="scientific">Agrobacterium tumefaciens</name>
    <dbReference type="NCBI Taxonomy" id="358"/>
    <lineage>
        <taxon>Bacteria</taxon>
        <taxon>Pseudomonadati</taxon>
        <taxon>Pseudomonadota</taxon>
        <taxon>Alphaproteobacteria</taxon>
        <taxon>Hyphomicrobiales</taxon>
        <taxon>Rhizobiaceae</taxon>
        <taxon>Rhizobium/Agrobacterium group</taxon>
        <taxon>Agrobacterium</taxon>
        <taxon>Agrobacterium tumefaciens complex</taxon>
    </lineage>
</organism>
<dbReference type="EMBL" id="CP026924">
    <property type="protein sequence ID" value="AVH41991.1"/>
    <property type="molecule type" value="Genomic_DNA"/>
</dbReference>
<sequence length="103" mass="11045">MTPETILEHGGIQQPIIEWALDYGITPAIIIARIGRGLSVADAITRPMATGHKCQRLPVYSDEQRNTRSALRSTVTSKRLGKGAAFAPPSLSCPDKKSSAGED</sequence>
<evidence type="ECO:0000313" key="3">
    <source>
        <dbReference type="Proteomes" id="UP000237717"/>
    </source>
</evidence>
<dbReference type="AlphaFoldDB" id="A0A2L2LCB9"/>
<evidence type="ECO:0000313" key="2">
    <source>
        <dbReference type="EMBL" id="AVH41991.1"/>
    </source>
</evidence>
<evidence type="ECO:0000256" key="1">
    <source>
        <dbReference type="SAM" id="MobiDB-lite"/>
    </source>
</evidence>
<gene>
    <name evidence="2" type="ORF">At1D1609_19370</name>
</gene>
<accession>A0A2L2LCB9</accession>
<name>A0A2L2LCB9_AGRTU</name>
<protein>
    <submittedName>
        <fullName evidence="2">Uncharacterized protein</fullName>
    </submittedName>
</protein>
<reference evidence="2 3" key="1">
    <citation type="submission" date="2018-02" db="EMBL/GenBank/DDBJ databases">
        <title>Complete genome sequence of Agrobacterium tumefaciens 1D1609.</title>
        <authorList>
            <person name="Cho S.-T."/>
            <person name="Haryono M."/>
            <person name="Chang H.-H."/>
            <person name="Santos M.N."/>
            <person name="Lai E.-M."/>
            <person name="Kuo C.-H."/>
        </authorList>
    </citation>
    <scope>NUCLEOTIDE SEQUENCE [LARGE SCALE GENOMIC DNA]</scope>
    <source>
        <strain evidence="2 3">1D1609</strain>
    </source>
</reference>
<feature type="region of interest" description="Disordered" evidence="1">
    <location>
        <begin position="83"/>
        <end position="103"/>
    </location>
</feature>
<proteinExistence type="predicted"/>
<feature type="compositionally biased region" description="Basic and acidic residues" evidence="1">
    <location>
        <begin position="94"/>
        <end position="103"/>
    </location>
</feature>